<evidence type="ECO:0000259" key="15">
    <source>
        <dbReference type="Pfam" id="PF02096"/>
    </source>
</evidence>
<dbReference type="GO" id="GO:0032977">
    <property type="term" value="F:membrane insertase activity"/>
    <property type="evidence" value="ECO:0007669"/>
    <property type="project" value="InterPro"/>
</dbReference>
<dbReference type="Proteomes" id="UP000240572">
    <property type="component" value="Unassembled WGS sequence"/>
</dbReference>
<evidence type="ECO:0000256" key="12">
    <source>
        <dbReference type="ARBA" id="ARBA00033342"/>
    </source>
</evidence>
<reference evidence="17 18" key="1">
    <citation type="submission" date="2018-03" db="EMBL/GenBank/DDBJ databases">
        <title>Genomic Encyclopedia of Type Strains, Phase III (KMG-III): the genomes of soil and plant-associated and newly described type strains.</title>
        <authorList>
            <person name="Whitman W."/>
        </authorList>
    </citation>
    <scope>NUCLEOTIDE SEQUENCE [LARGE SCALE GENOMIC DNA]</scope>
    <source>
        <strain evidence="17 18">CGMCC 1.12700</strain>
    </source>
</reference>
<gene>
    <name evidence="13" type="primary">yidC</name>
    <name evidence="17" type="ORF">B0I18_101645</name>
</gene>
<dbReference type="EMBL" id="PYGD01000001">
    <property type="protein sequence ID" value="PSK94489.1"/>
    <property type="molecule type" value="Genomic_DNA"/>
</dbReference>
<dbReference type="InterPro" id="IPR028055">
    <property type="entry name" value="YidC/Oxa/ALB_C"/>
</dbReference>
<dbReference type="InterPro" id="IPR038221">
    <property type="entry name" value="YidC_periplasmic_sf"/>
</dbReference>
<evidence type="ECO:0000256" key="9">
    <source>
        <dbReference type="ARBA" id="ARBA00023136"/>
    </source>
</evidence>
<feature type="domain" description="Membrane insertase YidC/Oxa/ALB C-terminal" evidence="15">
    <location>
        <begin position="353"/>
        <end position="553"/>
    </location>
</feature>
<dbReference type="CDD" id="cd20070">
    <property type="entry name" value="5TM_YidC_Alb3"/>
    <property type="match status" value="1"/>
</dbReference>
<comment type="function">
    <text evidence="13">Required for the insertion and/or proper folding and/or complex formation of integral membrane proteins into the membrane. Involved in integration of membrane proteins that insert both dependently and independently of the Sec translocase complex, as well as at least some lipoproteins. Aids folding of multispanning membrane proteins.</text>
</comment>
<evidence type="ECO:0000256" key="11">
    <source>
        <dbReference type="ARBA" id="ARBA00033245"/>
    </source>
</evidence>
<organism evidence="17 18">
    <name type="scientific">Taibaiella chishuiensis</name>
    <dbReference type="NCBI Taxonomy" id="1434707"/>
    <lineage>
        <taxon>Bacteria</taxon>
        <taxon>Pseudomonadati</taxon>
        <taxon>Bacteroidota</taxon>
        <taxon>Chitinophagia</taxon>
        <taxon>Chitinophagales</taxon>
        <taxon>Chitinophagaceae</taxon>
        <taxon>Taibaiella</taxon>
    </lineage>
</organism>
<proteinExistence type="inferred from homology"/>
<dbReference type="InterPro" id="IPR028053">
    <property type="entry name" value="Membr_insert_YidC_N"/>
</dbReference>
<evidence type="ECO:0000256" key="2">
    <source>
        <dbReference type="ARBA" id="ARBA00010527"/>
    </source>
</evidence>
<dbReference type="PANTHER" id="PTHR12428">
    <property type="entry name" value="OXA1"/>
    <property type="match status" value="1"/>
</dbReference>
<dbReference type="NCBIfam" id="TIGR03593">
    <property type="entry name" value="yidC_nterm"/>
    <property type="match status" value="1"/>
</dbReference>
<dbReference type="GO" id="GO:0015031">
    <property type="term" value="P:protein transport"/>
    <property type="evidence" value="ECO:0007669"/>
    <property type="project" value="UniProtKB-KW"/>
</dbReference>
<evidence type="ECO:0000256" key="8">
    <source>
        <dbReference type="ARBA" id="ARBA00022989"/>
    </source>
</evidence>
<evidence type="ECO:0000256" key="1">
    <source>
        <dbReference type="ARBA" id="ARBA00004429"/>
    </source>
</evidence>
<evidence type="ECO:0000256" key="13">
    <source>
        <dbReference type="HAMAP-Rule" id="MF_01810"/>
    </source>
</evidence>
<comment type="caution">
    <text evidence="17">The sequence shown here is derived from an EMBL/GenBank/DDBJ whole genome shotgun (WGS) entry which is preliminary data.</text>
</comment>
<feature type="transmembrane region" description="Helical" evidence="13">
    <location>
        <begin position="475"/>
        <end position="493"/>
    </location>
</feature>
<evidence type="ECO:0000256" key="6">
    <source>
        <dbReference type="ARBA" id="ARBA00022692"/>
    </source>
</evidence>
<dbReference type="Pfam" id="PF14849">
    <property type="entry name" value="YidC_periplas"/>
    <property type="match status" value="1"/>
</dbReference>
<keyword evidence="18" id="KW-1185">Reference proteome</keyword>
<feature type="transmembrane region" description="Helical" evidence="13">
    <location>
        <begin position="349"/>
        <end position="373"/>
    </location>
</feature>
<evidence type="ECO:0000256" key="14">
    <source>
        <dbReference type="SAM" id="MobiDB-lite"/>
    </source>
</evidence>
<comment type="similarity">
    <text evidence="2 13">Belongs to the OXA1/ALB3/YidC family. Type 1 subfamily.</text>
</comment>
<accession>A0A2P8DBA7</accession>
<keyword evidence="7 13" id="KW-0653">Protein transport</keyword>
<dbReference type="CDD" id="cd19961">
    <property type="entry name" value="EcYidC-like_peri"/>
    <property type="match status" value="1"/>
</dbReference>
<feature type="domain" description="Membrane insertase YidC N-terminal" evidence="16">
    <location>
        <begin position="72"/>
        <end position="333"/>
    </location>
</feature>
<dbReference type="NCBIfam" id="NF002356">
    <property type="entry name" value="PRK01318.2-3"/>
    <property type="match status" value="1"/>
</dbReference>
<keyword evidence="4 13" id="KW-0813">Transport</keyword>
<dbReference type="Gene3D" id="2.70.98.90">
    <property type="match status" value="1"/>
</dbReference>
<comment type="subunit">
    <text evidence="13">Interacts with the Sec translocase complex via SecD. Specifically interacts with transmembrane segments of nascent integral membrane proteins during membrane integration.</text>
</comment>
<evidence type="ECO:0000313" key="18">
    <source>
        <dbReference type="Proteomes" id="UP000240572"/>
    </source>
</evidence>
<keyword evidence="6 13" id="KW-0812">Transmembrane</keyword>
<evidence type="ECO:0000256" key="7">
    <source>
        <dbReference type="ARBA" id="ARBA00022927"/>
    </source>
</evidence>
<dbReference type="PANTHER" id="PTHR12428:SF65">
    <property type="entry name" value="CYTOCHROME C OXIDASE ASSEMBLY PROTEIN COX18, MITOCHONDRIAL"/>
    <property type="match status" value="1"/>
</dbReference>
<protein>
    <recommendedName>
        <fullName evidence="3 13">Membrane protein insertase YidC</fullName>
    </recommendedName>
    <alternativeName>
        <fullName evidence="12 13">Foldase YidC</fullName>
    </alternativeName>
    <alternativeName>
        <fullName evidence="11 13">Membrane integrase YidC</fullName>
    </alternativeName>
    <alternativeName>
        <fullName evidence="13">Membrane protein YidC</fullName>
    </alternativeName>
</protein>
<dbReference type="InterPro" id="IPR019998">
    <property type="entry name" value="Membr_insert_YidC"/>
</dbReference>
<dbReference type="GO" id="GO:0005886">
    <property type="term" value="C:plasma membrane"/>
    <property type="evidence" value="ECO:0007669"/>
    <property type="project" value="UniProtKB-SubCell"/>
</dbReference>
<feature type="region of interest" description="Disordered" evidence="14">
    <location>
        <begin position="567"/>
        <end position="597"/>
    </location>
</feature>
<keyword evidence="10 13" id="KW-0143">Chaperone</keyword>
<dbReference type="InterPro" id="IPR001708">
    <property type="entry name" value="YidC/ALB3/OXA1/COX18"/>
</dbReference>
<comment type="subcellular location">
    <subcellularLocation>
        <location evidence="1">Cell inner membrane</location>
        <topology evidence="1">Multi-pass membrane protein</topology>
    </subcellularLocation>
    <subcellularLocation>
        <location evidence="13">Cell membrane</location>
        <topology evidence="13">Multi-pass membrane protein</topology>
    </subcellularLocation>
</comment>
<feature type="transmembrane region" description="Helical" evidence="13">
    <location>
        <begin position="513"/>
        <end position="539"/>
    </location>
</feature>
<evidence type="ECO:0000256" key="10">
    <source>
        <dbReference type="ARBA" id="ARBA00023186"/>
    </source>
</evidence>
<evidence type="ECO:0000259" key="16">
    <source>
        <dbReference type="Pfam" id="PF14849"/>
    </source>
</evidence>
<keyword evidence="9 13" id="KW-0472">Membrane</keyword>
<evidence type="ECO:0000313" key="17">
    <source>
        <dbReference type="EMBL" id="PSK94489.1"/>
    </source>
</evidence>
<dbReference type="NCBIfam" id="TIGR03592">
    <property type="entry name" value="yidC_oxa1_cterm"/>
    <property type="match status" value="1"/>
</dbReference>
<dbReference type="PRINTS" id="PR00701">
    <property type="entry name" value="60KDINNERMP"/>
</dbReference>
<evidence type="ECO:0000256" key="4">
    <source>
        <dbReference type="ARBA" id="ARBA00022448"/>
    </source>
</evidence>
<dbReference type="Pfam" id="PF02096">
    <property type="entry name" value="60KD_IMP"/>
    <property type="match status" value="1"/>
</dbReference>
<evidence type="ECO:0000256" key="5">
    <source>
        <dbReference type="ARBA" id="ARBA00022475"/>
    </source>
</evidence>
<feature type="transmembrane region" description="Helical" evidence="13">
    <location>
        <begin position="415"/>
        <end position="439"/>
    </location>
</feature>
<dbReference type="AlphaFoldDB" id="A0A2P8DBA7"/>
<keyword evidence="5 13" id="KW-1003">Cell membrane</keyword>
<name>A0A2P8DBA7_9BACT</name>
<evidence type="ECO:0000256" key="3">
    <source>
        <dbReference type="ARBA" id="ARBA00015325"/>
    </source>
</evidence>
<dbReference type="HAMAP" id="MF_01810">
    <property type="entry name" value="YidC_type1"/>
    <property type="match status" value="1"/>
</dbReference>
<sequence length="597" mass="67467">MLLLALGAGYIFWSNHEQKLYQEQKYADSMALAATRKPVTPQQQIAGTPADSLRAIDTTLPPAYRGAATLVNLSNGELNLQFSTKGGYPVQANFDSFKTSAGAPLAYFKGNGNKLSFNIPVNGKTVATDQLYFTPEITALPDGGKQLRMTATVAPGQNIVLDYALPRRGYMMTASLRLQGLQKDLGAIQSIPMSWNTEALHTEKDLKNERMNMQVHYRHMDGEHDYFTISRTGQKSMDKPLQWLSVRSHFFNSTIIADKGFKTGNFDGKEPADSNIVATNSSVFAIPVTASNDYAFDFKWYMGPNDYKVLKSYNVGLEEMIPLGFGLFFFVKYISKWMIIPLFDFLSQYISSFGLIIICLTLLIRLLLSFFTYKSYLSSAKMRVLKPELDELRAKYGDNQQQMGMEQMKLYRTAGVNPLGGCLPMLLQMPFLLAVYYFIPTAIQLRQSKFLWSNDLSTYDSVLNLGFNIPFYGDHVSLFTLLMTASSLFLAIYNKNMTAGAGGDMGNNAMLKYMPYIMPIMFLGWFNSMAAGLTFYYTFSNLISILQQFIIQKFFINEEAIHRKIQENRNKPAGTSKWQQRLEQMQKAQADKTKTKK</sequence>
<dbReference type="InterPro" id="IPR047196">
    <property type="entry name" value="YidC_ALB_C"/>
</dbReference>
<keyword evidence="8 13" id="KW-1133">Transmembrane helix</keyword>
<dbReference type="GO" id="GO:0051205">
    <property type="term" value="P:protein insertion into membrane"/>
    <property type="evidence" value="ECO:0007669"/>
    <property type="project" value="TreeGrafter"/>
</dbReference>